<feature type="domain" description="CHAD" evidence="1">
    <location>
        <begin position="3"/>
        <end position="308"/>
    </location>
</feature>
<reference evidence="2 3" key="1">
    <citation type="submission" date="2015-03" db="EMBL/GenBank/DDBJ databases">
        <authorList>
            <person name="Krishnan R."/>
            <person name="Midha S."/>
            <person name="Patil P.B."/>
            <person name="Rameshkumar N."/>
        </authorList>
    </citation>
    <scope>NUCLEOTIDE SEQUENCE [LARGE SCALE GENOMIC DNA]</scope>
    <source>
        <strain evidence="2 3">L1E11</strain>
    </source>
</reference>
<dbReference type="Proteomes" id="UP000248090">
    <property type="component" value="Unassembled WGS sequence"/>
</dbReference>
<dbReference type="InterPro" id="IPR007899">
    <property type="entry name" value="CHAD_dom"/>
</dbReference>
<dbReference type="InterPro" id="IPR038186">
    <property type="entry name" value="CHAD_dom_sf"/>
</dbReference>
<dbReference type="EMBL" id="LAPT01000082">
    <property type="protein sequence ID" value="PXF30183.1"/>
    <property type="molecule type" value="Genomic_DNA"/>
</dbReference>
<dbReference type="PANTHER" id="PTHR39339">
    <property type="entry name" value="SLR1444 PROTEIN"/>
    <property type="match status" value="1"/>
</dbReference>
<evidence type="ECO:0000313" key="3">
    <source>
        <dbReference type="Proteomes" id="UP000248090"/>
    </source>
</evidence>
<evidence type="ECO:0000259" key="1">
    <source>
        <dbReference type="PROSITE" id="PS51708"/>
    </source>
</evidence>
<dbReference type="Pfam" id="PF05235">
    <property type="entry name" value="CHAD"/>
    <property type="match status" value="1"/>
</dbReference>
<evidence type="ECO:0000313" key="2">
    <source>
        <dbReference type="EMBL" id="PXF30183.1"/>
    </source>
</evidence>
<proteinExistence type="predicted"/>
<keyword evidence="3" id="KW-1185">Reference proteome</keyword>
<dbReference type="PANTHER" id="PTHR39339:SF1">
    <property type="entry name" value="CHAD DOMAIN-CONTAINING PROTEIN"/>
    <property type="match status" value="1"/>
</dbReference>
<gene>
    <name evidence="2" type="ORF">WH50_16730</name>
</gene>
<dbReference type="RefSeq" id="WP_110188366.1">
    <property type="nucleotide sequence ID" value="NZ_CP177354.1"/>
</dbReference>
<name>A0ABX5LXJ7_9GAMM</name>
<accession>A0ABX5LXJ7</accession>
<dbReference type="SMART" id="SM00880">
    <property type="entry name" value="CHAD"/>
    <property type="match status" value="1"/>
</dbReference>
<protein>
    <recommendedName>
        <fullName evidence="1">CHAD domain-containing protein</fullName>
    </recommendedName>
</protein>
<dbReference type="Gene3D" id="1.40.20.10">
    <property type="entry name" value="CHAD domain"/>
    <property type="match status" value="1"/>
</dbReference>
<sequence>MTEPQHPDIALWCQQFCQQQWQRALKFEPDVLQGSDSEALHQYRVSLRKTRAILGLYRAHLPASLHQLRRPLSQIMAKTNRLRDLDVFLASHSQCMATLDTTHHAGINAFFTLIGADRDHAHQRLVHWLTGKSYARQRQQLQYVLSSAAAPTPFNPALFNVGKELIWQHYQQVCIRALQVSEHSADHAIHQLRIDCKKLRYALDMLPVQTDTALRQHNAAIACAGRGQKRTLLAGLKGLQEDLGQFNDLSVQQLFITERVQHYQQQGEMSSEIQAAVDGLLAALASQLRQKRQQILTQLAGIGSATTYTAFAVFCQQHTSVHAVD</sequence>
<dbReference type="PROSITE" id="PS51708">
    <property type="entry name" value="CHAD"/>
    <property type="match status" value="1"/>
</dbReference>
<organism evidence="2 3">
    <name type="scientific">Pokkaliibacter plantistimulans</name>
    <dbReference type="NCBI Taxonomy" id="1635171"/>
    <lineage>
        <taxon>Bacteria</taxon>
        <taxon>Pseudomonadati</taxon>
        <taxon>Pseudomonadota</taxon>
        <taxon>Gammaproteobacteria</taxon>
        <taxon>Oceanospirillales</taxon>
        <taxon>Balneatrichaceae</taxon>
        <taxon>Pokkaliibacter</taxon>
    </lineage>
</organism>
<comment type="caution">
    <text evidence="2">The sequence shown here is derived from an EMBL/GenBank/DDBJ whole genome shotgun (WGS) entry which is preliminary data.</text>
</comment>